<feature type="transmembrane region" description="Helical" evidence="2">
    <location>
        <begin position="151"/>
        <end position="170"/>
    </location>
</feature>
<sequence>MEQQTMGKRIMQLRKEKGYTQEQLAELCGVSAQAVSKWENDVSCPDISILPQLAELLGVTTDELLGVKPIEPKVVIVDAQKNKKEGDGNFSVSWDGAKHAKKDGVWFAILVIVLGMAFLLQRIGLVSFGIWGIIWPAVIIGIGVSWMVKRFSIFSLAVAGVGLYFLLFNLGAISFVLTWSVIWPSLLVLLGLTILYETLIPHKEKWCGVQFNGEKSKHTEYGENNGFIRYDCSFSDENRRFASEEFSGGDIDLSFGKGELDLGSVRRVTPNAKLDVDVSFGTFDLVVPRTIRVYVKSDKSFGSIQMNGEPNSDATESFVLDGDVSFGTLNINYR</sequence>
<dbReference type="InterPro" id="IPR054331">
    <property type="entry name" value="LiaF_TM"/>
</dbReference>
<name>A0A645D263_9ZZZZ</name>
<dbReference type="SUPFAM" id="SSF47413">
    <property type="entry name" value="lambda repressor-like DNA-binding domains"/>
    <property type="match status" value="1"/>
</dbReference>
<gene>
    <name evidence="4" type="ORF">SDC9_129884</name>
</gene>
<evidence type="ECO:0000259" key="3">
    <source>
        <dbReference type="PROSITE" id="PS50943"/>
    </source>
</evidence>
<dbReference type="EMBL" id="VSSQ01031786">
    <property type="protein sequence ID" value="MPM82822.1"/>
    <property type="molecule type" value="Genomic_DNA"/>
</dbReference>
<dbReference type="PANTHER" id="PTHR46558:SF11">
    <property type="entry name" value="HTH-TYPE TRANSCRIPTIONAL REGULATOR XRE"/>
    <property type="match status" value="1"/>
</dbReference>
<evidence type="ECO:0000256" key="2">
    <source>
        <dbReference type="SAM" id="Phobius"/>
    </source>
</evidence>
<organism evidence="4">
    <name type="scientific">bioreactor metagenome</name>
    <dbReference type="NCBI Taxonomy" id="1076179"/>
    <lineage>
        <taxon>unclassified sequences</taxon>
        <taxon>metagenomes</taxon>
        <taxon>ecological metagenomes</taxon>
    </lineage>
</organism>
<feature type="transmembrane region" description="Helical" evidence="2">
    <location>
        <begin position="104"/>
        <end position="120"/>
    </location>
</feature>
<feature type="transmembrane region" description="Helical" evidence="2">
    <location>
        <begin position="126"/>
        <end position="144"/>
    </location>
</feature>
<accession>A0A645D263</accession>
<feature type="domain" description="HTH cro/C1-type" evidence="3">
    <location>
        <begin position="10"/>
        <end position="64"/>
    </location>
</feature>
<dbReference type="PROSITE" id="PS50943">
    <property type="entry name" value="HTH_CROC1"/>
    <property type="match status" value="1"/>
</dbReference>
<reference evidence="4" key="1">
    <citation type="submission" date="2019-08" db="EMBL/GenBank/DDBJ databases">
        <authorList>
            <person name="Kucharzyk K."/>
            <person name="Murdoch R.W."/>
            <person name="Higgins S."/>
            <person name="Loffler F."/>
        </authorList>
    </citation>
    <scope>NUCLEOTIDE SEQUENCE</scope>
</reference>
<protein>
    <recommendedName>
        <fullName evidence="3">HTH cro/C1-type domain-containing protein</fullName>
    </recommendedName>
</protein>
<dbReference type="Pfam" id="PF22570">
    <property type="entry name" value="LiaF-TM"/>
    <property type="match status" value="1"/>
</dbReference>
<feature type="transmembrane region" description="Helical" evidence="2">
    <location>
        <begin position="176"/>
        <end position="196"/>
    </location>
</feature>
<dbReference type="GO" id="GO:0003677">
    <property type="term" value="F:DNA binding"/>
    <property type="evidence" value="ECO:0007669"/>
    <property type="project" value="UniProtKB-KW"/>
</dbReference>
<proteinExistence type="predicted"/>
<dbReference type="SMART" id="SM00530">
    <property type="entry name" value="HTH_XRE"/>
    <property type="match status" value="1"/>
</dbReference>
<evidence type="ECO:0000313" key="4">
    <source>
        <dbReference type="EMBL" id="MPM82822.1"/>
    </source>
</evidence>
<comment type="caution">
    <text evidence="4">The sequence shown here is derived from an EMBL/GenBank/DDBJ whole genome shotgun (WGS) entry which is preliminary data.</text>
</comment>
<keyword evidence="1" id="KW-0238">DNA-binding</keyword>
<keyword evidence="2" id="KW-0812">Transmembrane</keyword>
<evidence type="ECO:0000256" key="1">
    <source>
        <dbReference type="ARBA" id="ARBA00023125"/>
    </source>
</evidence>
<dbReference type="Pfam" id="PF01381">
    <property type="entry name" value="HTH_3"/>
    <property type="match status" value="1"/>
</dbReference>
<dbReference type="PANTHER" id="PTHR46558">
    <property type="entry name" value="TRACRIPTIONAL REGULATORY PROTEIN-RELATED-RELATED"/>
    <property type="match status" value="1"/>
</dbReference>
<dbReference type="CDD" id="cd00093">
    <property type="entry name" value="HTH_XRE"/>
    <property type="match status" value="1"/>
</dbReference>
<keyword evidence="2" id="KW-1133">Transmembrane helix</keyword>
<dbReference type="Gene3D" id="1.10.260.40">
    <property type="entry name" value="lambda repressor-like DNA-binding domains"/>
    <property type="match status" value="1"/>
</dbReference>
<keyword evidence="2" id="KW-0472">Membrane</keyword>
<dbReference type="InterPro" id="IPR001387">
    <property type="entry name" value="Cro/C1-type_HTH"/>
</dbReference>
<dbReference type="InterPro" id="IPR010982">
    <property type="entry name" value="Lambda_DNA-bd_dom_sf"/>
</dbReference>
<dbReference type="AlphaFoldDB" id="A0A645D263"/>